<evidence type="ECO:0000313" key="3">
    <source>
        <dbReference type="EMBL" id="GFN75805.1"/>
    </source>
</evidence>
<gene>
    <name evidence="3" type="ORF">PoB_000231100</name>
</gene>
<protein>
    <recommendedName>
        <fullName evidence="5">Secreted protein</fullName>
    </recommendedName>
</protein>
<reference evidence="3 4" key="1">
    <citation type="journal article" date="2021" name="Elife">
        <title>Chloroplast acquisition without the gene transfer in kleptoplastic sea slugs, Plakobranchus ocellatus.</title>
        <authorList>
            <person name="Maeda T."/>
            <person name="Takahashi S."/>
            <person name="Yoshida T."/>
            <person name="Shimamura S."/>
            <person name="Takaki Y."/>
            <person name="Nagai Y."/>
            <person name="Toyoda A."/>
            <person name="Suzuki Y."/>
            <person name="Arimoto A."/>
            <person name="Ishii H."/>
            <person name="Satoh N."/>
            <person name="Nishiyama T."/>
            <person name="Hasebe M."/>
            <person name="Maruyama T."/>
            <person name="Minagawa J."/>
            <person name="Obokata J."/>
            <person name="Shigenobu S."/>
        </authorList>
    </citation>
    <scope>NUCLEOTIDE SEQUENCE [LARGE SCALE GENOMIC DNA]</scope>
</reference>
<proteinExistence type="predicted"/>
<keyword evidence="2" id="KW-0732">Signal</keyword>
<feature type="chain" id="PRO_5043864798" description="Secreted protein" evidence="2">
    <location>
        <begin position="31"/>
        <end position="116"/>
    </location>
</feature>
<name>A0AAV3Y0F8_9GAST</name>
<sequence>MTSDHMMQKLRMAASLVPIVFLLWASGCHGDDQPANHLLLFDTLPDGISSHKAAPFDVRTNYSGPSDPSQWQDPIYHRRPRPPDFEGGFGYCCATQPLHLPPLSLGHRPKNGRKLI</sequence>
<accession>A0AAV3Y0F8</accession>
<organism evidence="3 4">
    <name type="scientific">Plakobranchus ocellatus</name>
    <dbReference type="NCBI Taxonomy" id="259542"/>
    <lineage>
        <taxon>Eukaryota</taxon>
        <taxon>Metazoa</taxon>
        <taxon>Spiralia</taxon>
        <taxon>Lophotrochozoa</taxon>
        <taxon>Mollusca</taxon>
        <taxon>Gastropoda</taxon>
        <taxon>Heterobranchia</taxon>
        <taxon>Euthyneura</taxon>
        <taxon>Panpulmonata</taxon>
        <taxon>Sacoglossa</taxon>
        <taxon>Placobranchoidea</taxon>
        <taxon>Plakobranchidae</taxon>
        <taxon>Plakobranchus</taxon>
    </lineage>
</organism>
<feature type="compositionally biased region" description="Polar residues" evidence="1">
    <location>
        <begin position="60"/>
        <end position="72"/>
    </location>
</feature>
<comment type="caution">
    <text evidence="3">The sequence shown here is derived from an EMBL/GenBank/DDBJ whole genome shotgun (WGS) entry which is preliminary data.</text>
</comment>
<dbReference type="Proteomes" id="UP000735302">
    <property type="component" value="Unassembled WGS sequence"/>
</dbReference>
<keyword evidence="4" id="KW-1185">Reference proteome</keyword>
<dbReference type="EMBL" id="BLXT01000298">
    <property type="protein sequence ID" value="GFN75805.1"/>
    <property type="molecule type" value="Genomic_DNA"/>
</dbReference>
<evidence type="ECO:0000256" key="2">
    <source>
        <dbReference type="SAM" id="SignalP"/>
    </source>
</evidence>
<dbReference type="AlphaFoldDB" id="A0AAV3Y0F8"/>
<evidence type="ECO:0008006" key="5">
    <source>
        <dbReference type="Google" id="ProtNLM"/>
    </source>
</evidence>
<feature type="region of interest" description="Disordered" evidence="1">
    <location>
        <begin position="56"/>
        <end position="79"/>
    </location>
</feature>
<evidence type="ECO:0000256" key="1">
    <source>
        <dbReference type="SAM" id="MobiDB-lite"/>
    </source>
</evidence>
<evidence type="ECO:0000313" key="4">
    <source>
        <dbReference type="Proteomes" id="UP000735302"/>
    </source>
</evidence>
<feature type="signal peptide" evidence="2">
    <location>
        <begin position="1"/>
        <end position="30"/>
    </location>
</feature>